<evidence type="ECO:0000313" key="3">
    <source>
        <dbReference type="Proteomes" id="UP000315439"/>
    </source>
</evidence>
<dbReference type="InterPro" id="IPR009305">
    <property type="entry name" value="Mpo1-like"/>
</dbReference>
<protein>
    <submittedName>
        <fullName evidence="2">DUF962 domain-containing protein</fullName>
    </submittedName>
</protein>
<dbReference type="Proteomes" id="UP000315439">
    <property type="component" value="Unassembled WGS sequence"/>
</dbReference>
<feature type="transmembrane region" description="Helical" evidence="1">
    <location>
        <begin position="27"/>
        <end position="45"/>
    </location>
</feature>
<dbReference type="Pfam" id="PF06127">
    <property type="entry name" value="Mpo1-like"/>
    <property type="match status" value="1"/>
</dbReference>
<evidence type="ECO:0000313" key="2">
    <source>
        <dbReference type="EMBL" id="TQV89151.1"/>
    </source>
</evidence>
<dbReference type="OrthoDB" id="7356072at2"/>
<keyword evidence="3" id="KW-1185">Reference proteome</keyword>
<keyword evidence="1" id="KW-0812">Transmembrane</keyword>
<dbReference type="PANTHER" id="PTHR34205:SF2">
    <property type="entry name" value="DUF962 DOMAIN-CONTAINING PROTEIN"/>
    <property type="match status" value="1"/>
</dbReference>
<evidence type="ECO:0000256" key="1">
    <source>
        <dbReference type="SAM" id="Phobius"/>
    </source>
</evidence>
<name>A0A545UI58_9GAMM</name>
<reference evidence="2 3" key="1">
    <citation type="submission" date="2019-07" db="EMBL/GenBank/DDBJ databases">
        <title>Draft genome for Aliikangiella sp. M105.</title>
        <authorList>
            <person name="Wang G."/>
        </authorList>
    </citation>
    <scope>NUCLEOTIDE SEQUENCE [LARGE SCALE GENOMIC DNA]</scope>
    <source>
        <strain evidence="2 3">M105</strain>
    </source>
</reference>
<dbReference type="AlphaFoldDB" id="A0A545UI58"/>
<dbReference type="RefSeq" id="WP_142892001.1">
    <property type="nucleotide sequence ID" value="NZ_ML660161.1"/>
</dbReference>
<keyword evidence="1" id="KW-1133">Transmembrane helix</keyword>
<keyword evidence="1" id="KW-0472">Membrane</keyword>
<gene>
    <name evidence="2" type="ORF">FLL46_03210</name>
</gene>
<feature type="transmembrane region" description="Helical" evidence="1">
    <location>
        <begin position="51"/>
        <end position="70"/>
    </location>
</feature>
<sequence>MNQPEYHSFSEFWPFYLGEHKMRLSRALHYMGTVLSHLLLVYLLIFQLWHWLPIVLLVGYGPAWIGHFFIEKNRPATFKHPFWSLRGDYKMLYLAATGQLSAELSRLFGKKARS</sequence>
<organism evidence="2 3">
    <name type="scientific">Aliikangiella coralliicola</name>
    <dbReference type="NCBI Taxonomy" id="2592383"/>
    <lineage>
        <taxon>Bacteria</taxon>
        <taxon>Pseudomonadati</taxon>
        <taxon>Pseudomonadota</taxon>
        <taxon>Gammaproteobacteria</taxon>
        <taxon>Oceanospirillales</taxon>
        <taxon>Pleioneaceae</taxon>
        <taxon>Aliikangiella</taxon>
    </lineage>
</organism>
<dbReference type="PANTHER" id="PTHR34205">
    <property type="entry name" value="TRANSMEMBRANE PROTEIN"/>
    <property type="match status" value="1"/>
</dbReference>
<dbReference type="EMBL" id="VIKS01000002">
    <property type="protein sequence ID" value="TQV89151.1"/>
    <property type="molecule type" value="Genomic_DNA"/>
</dbReference>
<comment type="caution">
    <text evidence="2">The sequence shown here is derived from an EMBL/GenBank/DDBJ whole genome shotgun (WGS) entry which is preliminary data.</text>
</comment>
<proteinExistence type="predicted"/>
<accession>A0A545UI58</accession>